<accession>A0A7S1W6I0</accession>
<feature type="compositionally biased region" description="Basic and acidic residues" evidence="1">
    <location>
        <begin position="121"/>
        <end position="136"/>
    </location>
</feature>
<reference evidence="2" key="1">
    <citation type="submission" date="2021-01" db="EMBL/GenBank/DDBJ databases">
        <authorList>
            <person name="Corre E."/>
            <person name="Pelletier E."/>
            <person name="Niang G."/>
            <person name="Scheremetjew M."/>
            <person name="Finn R."/>
            <person name="Kale V."/>
            <person name="Holt S."/>
            <person name="Cochrane G."/>
            <person name="Meng A."/>
            <person name="Brown T."/>
            <person name="Cohen L."/>
        </authorList>
    </citation>
    <scope>NUCLEOTIDE SEQUENCE</scope>
    <source>
        <strain evidence="2">CCAP 1951/1</strain>
    </source>
</reference>
<feature type="compositionally biased region" description="Low complexity" evidence="1">
    <location>
        <begin position="167"/>
        <end position="182"/>
    </location>
</feature>
<feature type="compositionally biased region" description="Low complexity" evidence="1">
    <location>
        <begin position="139"/>
        <end position="158"/>
    </location>
</feature>
<organism evidence="2">
    <name type="scientific">Neobodo designis</name>
    <name type="common">Flagellated protozoan</name>
    <name type="synonym">Bodo designis</name>
    <dbReference type="NCBI Taxonomy" id="312471"/>
    <lineage>
        <taxon>Eukaryota</taxon>
        <taxon>Discoba</taxon>
        <taxon>Euglenozoa</taxon>
        <taxon>Kinetoplastea</taxon>
        <taxon>Metakinetoplastina</taxon>
        <taxon>Neobodonida</taxon>
        <taxon>Neobodo</taxon>
    </lineage>
</organism>
<evidence type="ECO:0000313" key="2">
    <source>
        <dbReference type="EMBL" id="CAD9151555.1"/>
    </source>
</evidence>
<dbReference type="EMBL" id="HBGF01049525">
    <property type="protein sequence ID" value="CAD9151555.1"/>
    <property type="molecule type" value="Transcribed_RNA"/>
</dbReference>
<proteinExistence type="predicted"/>
<name>A0A7S1W6I0_NEODS</name>
<protein>
    <submittedName>
        <fullName evidence="2">Uncharacterized protein</fullName>
    </submittedName>
</protein>
<gene>
    <name evidence="2" type="ORF">NDES1114_LOCUS33117</name>
</gene>
<feature type="compositionally biased region" description="Low complexity" evidence="1">
    <location>
        <begin position="33"/>
        <end position="51"/>
    </location>
</feature>
<sequence length="280" mass="29547">MDDLRATVKDQAAAEKKLLEEIEQCYVANAATAAGHPAPQSAERSASAPAAETQRDEPVAARSGPPPVWPSFQEREKSQQGAGEPEPPKRPTSYGFEPEGPEAQALRISALWGCTPEDLLPADRKPAAPESPRPEINHLSPVPASSSSPPQVRRSLSPNSGPGAVASDTPDLDSGLSLLPPDLTHDVRELLSHAPRSASRSPAVVTDVSRSPGTRPADRSSSATATAGDGSSSSSSIAMRLLAADLDAFLTTDGADAQTRHALLLRVQELRERISSRRRQ</sequence>
<evidence type="ECO:0000256" key="1">
    <source>
        <dbReference type="SAM" id="MobiDB-lite"/>
    </source>
</evidence>
<feature type="compositionally biased region" description="Low complexity" evidence="1">
    <location>
        <begin position="194"/>
        <end position="205"/>
    </location>
</feature>
<feature type="region of interest" description="Disordered" evidence="1">
    <location>
        <begin position="33"/>
        <end position="234"/>
    </location>
</feature>
<feature type="compositionally biased region" description="Low complexity" evidence="1">
    <location>
        <begin position="219"/>
        <end position="234"/>
    </location>
</feature>
<dbReference type="AlphaFoldDB" id="A0A7S1W6I0"/>